<sequence length="383" mass="42097">MSRSASAREAALRQQAEIATEKRARRENSCTPTMLHLLNRYTTESVTSGHPDKVCDQISDAILDACLEQDPGSRVAVETFGSHGTLMIGGEVTTRARINYKKIAEQVYSSIGYREKLNVLVKVAQQSPDIAMGVDKEGAGDQGIMYGYATNETKEMLPLGVVLSHALARRLEKLRKEKKLKWLKPDGKTQVTISKGKVITGLTSTQHAKSVSQEEIREGLIKHLFTPVLGSVKSIEILVNPTGKFEIGGFAADAGLTGRKIMVDTYGGLIPHGGGCFSGKDPSKVDRSAAYMCRYVAKNLVANGYGKKVLVSVAYAIGRAEPVMVEAFSETGKNLTDIVTRYYDFRPRAIIERLDLRRPIYKETAAYGHFGVKGRPWEKIEKI</sequence>
<evidence type="ECO:0000313" key="20">
    <source>
        <dbReference type="Proteomes" id="UP000034120"/>
    </source>
</evidence>
<dbReference type="PATRIC" id="fig|1618673.3.peg.317"/>
<dbReference type="Pfam" id="PF02773">
    <property type="entry name" value="S-AdoMet_synt_C"/>
    <property type="match status" value="1"/>
</dbReference>
<dbReference type="NCBIfam" id="TIGR01034">
    <property type="entry name" value="metK"/>
    <property type="match status" value="1"/>
</dbReference>
<dbReference type="GO" id="GO:0046872">
    <property type="term" value="F:metal ion binding"/>
    <property type="evidence" value="ECO:0007669"/>
    <property type="project" value="UniProtKB-KW"/>
</dbReference>
<reference evidence="19 20" key="1">
    <citation type="journal article" date="2015" name="Nature">
        <title>rRNA introns, odd ribosomes, and small enigmatic genomes across a large radiation of phyla.</title>
        <authorList>
            <person name="Brown C.T."/>
            <person name="Hug L.A."/>
            <person name="Thomas B.C."/>
            <person name="Sharon I."/>
            <person name="Castelle C.J."/>
            <person name="Singh A."/>
            <person name="Wilkins M.J."/>
            <person name="Williams K.H."/>
            <person name="Banfield J.F."/>
        </authorList>
    </citation>
    <scope>NUCLEOTIDE SEQUENCE [LARGE SCALE GENOMIC DNA]</scope>
</reference>
<dbReference type="AlphaFoldDB" id="A0A0G1WEP7"/>
<comment type="cofactor">
    <cofactor evidence="1">
        <name>Mg(2+)</name>
        <dbReference type="ChEBI" id="CHEBI:18420"/>
    </cofactor>
</comment>
<evidence type="ECO:0000256" key="9">
    <source>
        <dbReference type="ARBA" id="ARBA00022741"/>
    </source>
</evidence>
<dbReference type="Gene3D" id="3.30.300.10">
    <property type="match status" value="3"/>
</dbReference>
<dbReference type="PANTHER" id="PTHR11964">
    <property type="entry name" value="S-ADENOSYLMETHIONINE SYNTHETASE"/>
    <property type="match status" value="1"/>
</dbReference>
<dbReference type="GO" id="GO:0004478">
    <property type="term" value="F:methionine adenosyltransferase activity"/>
    <property type="evidence" value="ECO:0007669"/>
    <property type="project" value="UniProtKB-UniRule"/>
</dbReference>
<keyword evidence="8 14" id="KW-0479">Metal-binding</keyword>
<dbReference type="InterPro" id="IPR002133">
    <property type="entry name" value="S-AdoMet_synthetase"/>
</dbReference>
<keyword evidence="6" id="KW-0554">One-carbon metabolism</keyword>
<feature type="domain" description="S-adenosylmethionine synthetase C-terminal" evidence="18">
    <location>
        <begin position="247"/>
        <end position="379"/>
    </location>
</feature>
<dbReference type="CDD" id="cd18079">
    <property type="entry name" value="S-AdoMet_synt"/>
    <property type="match status" value="1"/>
</dbReference>
<evidence type="ECO:0000256" key="4">
    <source>
        <dbReference type="ARBA" id="ARBA00009685"/>
    </source>
</evidence>
<evidence type="ECO:0000256" key="5">
    <source>
        <dbReference type="ARBA" id="ARBA00012828"/>
    </source>
</evidence>
<evidence type="ECO:0000313" key="19">
    <source>
        <dbReference type="EMBL" id="KKW17266.1"/>
    </source>
</evidence>
<comment type="caution">
    <text evidence="19">The sequence shown here is derived from an EMBL/GenBank/DDBJ whole genome shotgun (WGS) entry which is preliminary data.</text>
</comment>
<gene>
    <name evidence="19" type="ORF">UY57_C0020G0005</name>
</gene>
<comment type="subcellular location">
    <subcellularLocation>
        <location evidence="14">Cytoplasm</location>
    </subcellularLocation>
</comment>
<feature type="domain" description="S-adenosylmethionine synthetase N-terminal" evidence="16">
    <location>
        <begin position="41"/>
        <end position="125"/>
    </location>
</feature>
<feature type="domain" description="S-adenosylmethionine synthetase central" evidence="17">
    <location>
        <begin position="137"/>
        <end position="245"/>
    </location>
</feature>
<proteinExistence type="inferred from homology"/>
<keyword evidence="9" id="KW-0547">Nucleotide-binding</keyword>
<dbReference type="GO" id="GO:0006730">
    <property type="term" value="P:one-carbon metabolic process"/>
    <property type="evidence" value="ECO:0007669"/>
    <property type="project" value="UniProtKB-KW"/>
</dbReference>
<dbReference type="Proteomes" id="UP000034120">
    <property type="component" value="Unassembled WGS sequence"/>
</dbReference>
<name>A0A0G1WEP7_9BACT</name>
<dbReference type="EC" id="2.5.1.6" evidence="5 13"/>
<accession>A0A0G1WEP7</accession>
<dbReference type="EMBL" id="LCQM01000020">
    <property type="protein sequence ID" value="KKW17266.1"/>
    <property type="molecule type" value="Genomic_DNA"/>
</dbReference>
<dbReference type="PIRSF" id="PIRSF000497">
    <property type="entry name" value="MAT"/>
    <property type="match status" value="1"/>
</dbReference>
<evidence type="ECO:0000256" key="7">
    <source>
        <dbReference type="ARBA" id="ARBA00022679"/>
    </source>
</evidence>
<keyword evidence="10" id="KW-0067">ATP-binding</keyword>
<evidence type="ECO:0000256" key="15">
    <source>
        <dbReference type="RuleBase" id="RU004462"/>
    </source>
</evidence>
<comment type="subunit">
    <text evidence="14">Homotetramer.</text>
</comment>
<dbReference type="GO" id="GO:0005524">
    <property type="term" value="F:ATP binding"/>
    <property type="evidence" value="ECO:0007669"/>
    <property type="project" value="UniProtKB-KW"/>
</dbReference>
<dbReference type="Pfam" id="PF02772">
    <property type="entry name" value="S-AdoMet_synt_M"/>
    <property type="match status" value="1"/>
</dbReference>
<dbReference type="InterPro" id="IPR022630">
    <property type="entry name" value="S-AdoMet_synt_C"/>
</dbReference>
<keyword evidence="11 14" id="KW-0460">Magnesium</keyword>
<dbReference type="GO" id="GO:0006556">
    <property type="term" value="P:S-adenosylmethionine biosynthetic process"/>
    <property type="evidence" value="ECO:0007669"/>
    <property type="project" value="UniProtKB-UniRule"/>
</dbReference>
<keyword evidence="7" id="KW-0808">Transferase</keyword>
<evidence type="ECO:0000256" key="3">
    <source>
        <dbReference type="ARBA" id="ARBA00005224"/>
    </source>
</evidence>
<evidence type="ECO:0000256" key="2">
    <source>
        <dbReference type="ARBA" id="ARBA00001958"/>
    </source>
</evidence>
<evidence type="ECO:0000259" key="16">
    <source>
        <dbReference type="Pfam" id="PF00438"/>
    </source>
</evidence>
<dbReference type="SUPFAM" id="SSF55973">
    <property type="entry name" value="S-adenosylmethionine synthetase"/>
    <property type="match status" value="3"/>
</dbReference>
<dbReference type="UniPathway" id="UPA00315">
    <property type="reaction ID" value="UER00080"/>
</dbReference>
<comment type="cofactor">
    <cofactor evidence="2">
        <name>K(+)</name>
        <dbReference type="ChEBI" id="CHEBI:29103"/>
    </cofactor>
</comment>
<evidence type="ECO:0000256" key="8">
    <source>
        <dbReference type="ARBA" id="ARBA00022723"/>
    </source>
</evidence>
<dbReference type="InterPro" id="IPR022636">
    <property type="entry name" value="S-AdoMet_synthetase_sfam"/>
</dbReference>
<comment type="similarity">
    <text evidence="4 15">Belongs to the AdoMet synthase family.</text>
</comment>
<evidence type="ECO:0000256" key="13">
    <source>
        <dbReference type="NCBIfam" id="TIGR01034"/>
    </source>
</evidence>
<dbReference type="InterPro" id="IPR022629">
    <property type="entry name" value="S-AdoMet_synt_central"/>
</dbReference>
<protein>
    <recommendedName>
        <fullName evidence="5 13">Methionine adenosyltransferase</fullName>
        <ecNumber evidence="5 13">2.5.1.6</ecNumber>
    </recommendedName>
</protein>
<evidence type="ECO:0000256" key="1">
    <source>
        <dbReference type="ARBA" id="ARBA00001946"/>
    </source>
</evidence>
<evidence type="ECO:0000256" key="6">
    <source>
        <dbReference type="ARBA" id="ARBA00022563"/>
    </source>
</evidence>
<dbReference type="InterPro" id="IPR022628">
    <property type="entry name" value="S-AdoMet_synt_N"/>
</dbReference>
<evidence type="ECO:0000256" key="14">
    <source>
        <dbReference type="RuleBase" id="RU000542"/>
    </source>
</evidence>
<evidence type="ECO:0000259" key="17">
    <source>
        <dbReference type="Pfam" id="PF02772"/>
    </source>
</evidence>
<keyword evidence="12 14" id="KW-0630">Potassium</keyword>
<dbReference type="PROSITE" id="PS00376">
    <property type="entry name" value="ADOMET_SYNTHASE_1"/>
    <property type="match status" value="1"/>
</dbReference>
<evidence type="ECO:0000259" key="18">
    <source>
        <dbReference type="Pfam" id="PF02773"/>
    </source>
</evidence>
<evidence type="ECO:0000256" key="10">
    <source>
        <dbReference type="ARBA" id="ARBA00022840"/>
    </source>
</evidence>
<dbReference type="Pfam" id="PF00438">
    <property type="entry name" value="S-AdoMet_synt_N"/>
    <property type="match status" value="1"/>
</dbReference>
<organism evidence="19 20">
    <name type="scientific">Candidatus Kaiserbacteria bacterium GW2011_GWB1_50_17</name>
    <dbReference type="NCBI Taxonomy" id="1618673"/>
    <lineage>
        <taxon>Bacteria</taxon>
        <taxon>Candidatus Kaiseribacteriota</taxon>
    </lineage>
</organism>
<evidence type="ECO:0000256" key="12">
    <source>
        <dbReference type="ARBA" id="ARBA00022958"/>
    </source>
</evidence>
<dbReference type="GO" id="GO:0005737">
    <property type="term" value="C:cytoplasm"/>
    <property type="evidence" value="ECO:0007669"/>
    <property type="project" value="UniProtKB-SubCell"/>
</dbReference>
<dbReference type="InterPro" id="IPR022631">
    <property type="entry name" value="ADOMET_SYNTHASE_CS"/>
</dbReference>
<evidence type="ECO:0000256" key="11">
    <source>
        <dbReference type="ARBA" id="ARBA00022842"/>
    </source>
</evidence>
<dbReference type="PROSITE" id="PS00377">
    <property type="entry name" value="ADOMET_SYNTHASE_2"/>
    <property type="match status" value="1"/>
</dbReference>
<comment type="pathway">
    <text evidence="3">Amino-acid biosynthesis; S-adenosyl-L-methionine biosynthesis; S-adenosyl-L-methionine from L-methionine: step 1/1.</text>
</comment>